<organism evidence="2 3">
    <name type="scientific">Tachysurus vachellii</name>
    <name type="common">Darkbarbel catfish</name>
    <name type="synonym">Pelteobagrus vachellii</name>
    <dbReference type="NCBI Taxonomy" id="175792"/>
    <lineage>
        <taxon>Eukaryota</taxon>
        <taxon>Metazoa</taxon>
        <taxon>Chordata</taxon>
        <taxon>Craniata</taxon>
        <taxon>Vertebrata</taxon>
        <taxon>Euteleostomi</taxon>
        <taxon>Actinopterygii</taxon>
        <taxon>Neopterygii</taxon>
        <taxon>Teleostei</taxon>
        <taxon>Ostariophysi</taxon>
        <taxon>Siluriformes</taxon>
        <taxon>Bagridae</taxon>
        <taxon>Tachysurus</taxon>
    </lineage>
</organism>
<gene>
    <name evidence="2" type="ORF">Q7C36_019944</name>
</gene>
<evidence type="ECO:0000256" key="1">
    <source>
        <dbReference type="SAM" id="MobiDB-lite"/>
    </source>
</evidence>
<reference evidence="2" key="1">
    <citation type="submission" date="2023-08" db="EMBL/GenBank/DDBJ databases">
        <title>Pelteobagrus vachellii genome.</title>
        <authorList>
            <person name="Liu H."/>
        </authorList>
    </citation>
    <scope>NUCLEOTIDE SEQUENCE</scope>
    <source>
        <strain evidence="2">PRFRI_2022a</strain>
        <tissue evidence="2">Muscle</tissue>
    </source>
</reference>
<evidence type="ECO:0008006" key="4">
    <source>
        <dbReference type="Google" id="ProtNLM"/>
    </source>
</evidence>
<sequence length="282" mass="30570">MRAPGGQVLPHGARPGSARRSNVGPISCGPTTCRRNRKGLVQCGLGGSRRQEPRRPNPRTRNLALGTWNVTSLGGKEPELVREVERYRLDIVGLASMHGLGSGTQLLERGWALYYSGVARGERRQAGVGLLIAPQLNSHVLEFTPVNKRVVSLHLQVGERSLTVICDYGPNGSVELGRPKRTVRVRWERLAESPVREIFNSHLRQSFNQIPREVGDIESEWTMFSTSIVDAAARSCGRKVSGACLSWQQSPNPVVDTGSKGCRQAEEGVLSSLVGSGDSGGS</sequence>
<dbReference type="AlphaFoldDB" id="A0AA88LSS1"/>
<name>A0AA88LSS1_TACVA</name>
<evidence type="ECO:0000313" key="3">
    <source>
        <dbReference type="Proteomes" id="UP001187315"/>
    </source>
</evidence>
<keyword evidence="3" id="KW-1185">Reference proteome</keyword>
<comment type="caution">
    <text evidence="2">The sequence shown here is derived from an EMBL/GenBank/DDBJ whole genome shotgun (WGS) entry which is preliminary data.</text>
</comment>
<dbReference type="PANTHER" id="PTHR43250">
    <property type="entry name" value="EXODEOXYRIBONUCLEASE III"/>
    <property type="match status" value="1"/>
</dbReference>
<dbReference type="GO" id="GO:0008311">
    <property type="term" value="F:double-stranded DNA 3'-5' DNA exonuclease activity"/>
    <property type="evidence" value="ECO:0007669"/>
    <property type="project" value="InterPro"/>
</dbReference>
<dbReference type="Gene3D" id="3.60.10.10">
    <property type="entry name" value="Endonuclease/exonuclease/phosphatase"/>
    <property type="match status" value="1"/>
</dbReference>
<accession>A0AA88LSS1</accession>
<dbReference type="EMBL" id="JAVHJS010000021">
    <property type="protein sequence ID" value="KAK2823344.1"/>
    <property type="molecule type" value="Genomic_DNA"/>
</dbReference>
<dbReference type="GO" id="GO:0006281">
    <property type="term" value="P:DNA repair"/>
    <property type="evidence" value="ECO:0007669"/>
    <property type="project" value="InterPro"/>
</dbReference>
<dbReference type="Proteomes" id="UP001187315">
    <property type="component" value="Unassembled WGS sequence"/>
</dbReference>
<dbReference type="InterPro" id="IPR036691">
    <property type="entry name" value="Endo/exonu/phosph_ase_sf"/>
</dbReference>
<dbReference type="InterPro" id="IPR037493">
    <property type="entry name" value="ExoIII-like"/>
</dbReference>
<dbReference type="PANTHER" id="PTHR43250:SF2">
    <property type="entry name" value="EXODEOXYRIBONUCLEASE III"/>
    <property type="match status" value="1"/>
</dbReference>
<dbReference type="SUPFAM" id="SSF56219">
    <property type="entry name" value="DNase I-like"/>
    <property type="match status" value="1"/>
</dbReference>
<feature type="region of interest" description="Disordered" evidence="1">
    <location>
        <begin position="1"/>
        <end position="30"/>
    </location>
</feature>
<protein>
    <recommendedName>
        <fullName evidence="4">Endonuclease/exonuclease/phosphatase domain-containing protein</fullName>
    </recommendedName>
</protein>
<evidence type="ECO:0000313" key="2">
    <source>
        <dbReference type="EMBL" id="KAK2823344.1"/>
    </source>
</evidence>
<proteinExistence type="predicted"/>